<reference evidence="2 3" key="2">
    <citation type="journal article" date="2013" name="Plant Cell Physiol.">
        <title>Rice Annotation Project Database (RAP-DB): an integrative and interactive database for rice genomics.</title>
        <authorList>
            <person name="Sakai H."/>
            <person name="Lee S.S."/>
            <person name="Tanaka T."/>
            <person name="Numa H."/>
            <person name="Kim J."/>
            <person name="Kawahara Y."/>
            <person name="Wakimoto H."/>
            <person name="Yang C.C."/>
            <person name="Iwamoto M."/>
            <person name="Abe T."/>
            <person name="Yamada Y."/>
            <person name="Muto A."/>
            <person name="Inokuchi H."/>
            <person name="Ikemura T."/>
            <person name="Matsumoto T."/>
            <person name="Sasaki T."/>
            <person name="Itoh T."/>
        </authorList>
    </citation>
    <scope>NUCLEOTIDE SEQUENCE [LARGE SCALE GENOMIC DNA]</scope>
    <source>
        <strain evidence="3">cv. Nipponbare</strain>
    </source>
</reference>
<gene>
    <name evidence="2" type="ordered locus">Os06g0154300</name>
    <name evidence="2" type="ORF">OSNPB_060154300</name>
</gene>
<name>A0A0P0WT42_ORYSJ</name>
<dbReference type="Proteomes" id="UP000059680">
    <property type="component" value="Chromosome 6"/>
</dbReference>
<dbReference type="AlphaFoldDB" id="A0A0P0WT42"/>
<feature type="region of interest" description="Disordered" evidence="1">
    <location>
        <begin position="36"/>
        <end position="70"/>
    </location>
</feature>
<evidence type="ECO:0000256" key="1">
    <source>
        <dbReference type="SAM" id="MobiDB-lite"/>
    </source>
</evidence>
<dbReference type="SMR" id="A0A0P0WT42"/>
<accession>A0A0P0WT42</accession>
<evidence type="ECO:0000313" key="3">
    <source>
        <dbReference type="Proteomes" id="UP000059680"/>
    </source>
</evidence>
<evidence type="ECO:0000313" key="2">
    <source>
        <dbReference type="EMBL" id="BAS96221.1"/>
    </source>
</evidence>
<dbReference type="EMBL" id="AP014962">
    <property type="protein sequence ID" value="BAS96221.1"/>
    <property type="molecule type" value="Genomic_DNA"/>
</dbReference>
<dbReference type="Gramene" id="Os06t0154300-00">
    <property type="protein sequence ID" value="Os06t0154300-00"/>
    <property type="gene ID" value="Os06g0154300"/>
</dbReference>
<proteinExistence type="predicted"/>
<dbReference type="PaxDb" id="39947-A0A0P0WT42"/>
<keyword evidence="3" id="KW-1185">Reference proteome</keyword>
<reference evidence="2 3" key="3">
    <citation type="journal article" date="2013" name="Rice">
        <title>Improvement of the Oryza sativa Nipponbare reference genome using next generation sequence and optical map data.</title>
        <authorList>
            <person name="Kawahara Y."/>
            <person name="de la Bastide M."/>
            <person name="Hamilton J.P."/>
            <person name="Kanamori H."/>
            <person name="McCombie W.R."/>
            <person name="Ouyang S."/>
            <person name="Schwartz D.C."/>
            <person name="Tanaka T."/>
            <person name="Wu J."/>
            <person name="Zhou S."/>
            <person name="Childs K.L."/>
            <person name="Davidson R.M."/>
            <person name="Lin H."/>
            <person name="Quesada-Ocampo L."/>
            <person name="Vaillancourt B."/>
            <person name="Sakai H."/>
            <person name="Lee S.S."/>
            <person name="Kim J."/>
            <person name="Numa H."/>
            <person name="Itoh T."/>
            <person name="Buell C.R."/>
            <person name="Matsumoto T."/>
        </authorList>
    </citation>
    <scope>NUCLEOTIDE SEQUENCE [LARGE SCALE GENOMIC DNA]</scope>
    <source>
        <strain evidence="3">cv. Nipponbare</strain>
    </source>
</reference>
<organism evidence="2 3">
    <name type="scientific">Oryza sativa subsp. japonica</name>
    <name type="common">Rice</name>
    <dbReference type="NCBI Taxonomy" id="39947"/>
    <lineage>
        <taxon>Eukaryota</taxon>
        <taxon>Viridiplantae</taxon>
        <taxon>Streptophyta</taxon>
        <taxon>Embryophyta</taxon>
        <taxon>Tracheophyta</taxon>
        <taxon>Spermatophyta</taxon>
        <taxon>Magnoliopsida</taxon>
        <taxon>Liliopsida</taxon>
        <taxon>Poales</taxon>
        <taxon>Poaceae</taxon>
        <taxon>BOP clade</taxon>
        <taxon>Oryzoideae</taxon>
        <taxon>Oryzeae</taxon>
        <taxon>Oryzinae</taxon>
        <taxon>Oryza</taxon>
        <taxon>Oryza sativa</taxon>
    </lineage>
</organism>
<protein>
    <submittedName>
        <fullName evidence="2">Os06g0154300 protein</fullName>
    </submittedName>
</protein>
<sequence length="123" mass="12371">MVKSSSAGSAAKKATSPATVMAASSLWMLAAASNGSLSRKTVSRGQLVASESSASSPTQSLNRGLNKHGATSLRRLGQEAAIGPSSEDLKPSVAAARPRSRWVSAAVAEGCVVSALTTSSVQQ</sequence>
<dbReference type="InParanoid" id="A0A0P0WT42"/>
<reference evidence="3" key="1">
    <citation type="journal article" date="2005" name="Nature">
        <title>The map-based sequence of the rice genome.</title>
        <authorList>
            <consortium name="International rice genome sequencing project (IRGSP)"/>
            <person name="Matsumoto T."/>
            <person name="Wu J."/>
            <person name="Kanamori H."/>
            <person name="Katayose Y."/>
            <person name="Fujisawa M."/>
            <person name="Namiki N."/>
            <person name="Mizuno H."/>
            <person name="Yamamoto K."/>
            <person name="Antonio B.A."/>
            <person name="Baba T."/>
            <person name="Sakata K."/>
            <person name="Nagamura Y."/>
            <person name="Aoki H."/>
            <person name="Arikawa K."/>
            <person name="Arita K."/>
            <person name="Bito T."/>
            <person name="Chiden Y."/>
            <person name="Fujitsuka N."/>
            <person name="Fukunaka R."/>
            <person name="Hamada M."/>
            <person name="Harada C."/>
            <person name="Hayashi A."/>
            <person name="Hijishita S."/>
            <person name="Honda M."/>
            <person name="Hosokawa S."/>
            <person name="Ichikawa Y."/>
            <person name="Idonuma A."/>
            <person name="Iijima M."/>
            <person name="Ikeda M."/>
            <person name="Ikeno M."/>
            <person name="Ito K."/>
            <person name="Ito S."/>
            <person name="Ito T."/>
            <person name="Ito Y."/>
            <person name="Ito Y."/>
            <person name="Iwabuchi A."/>
            <person name="Kamiya K."/>
            <person name="Karasawa W."/>
            <person name="Kurita K."/>
            <person name="Katagiri S."/>
            <person name="Kikuta A."/>
            <person name="Kobayashi H."/>
            <person name="Kobayashi N."/>
            <person name="Machita K."/>
            <person name="Maehara T."/>
            <person name="Masukawa M."/>
            <person name="Mizubayashi T."/>
            <person name="Mukai Y."/>
            <person name="Nagasaki H."/>
            <person name="Nagata Y."/>
            <person name="Naito S."/>
            <person name="Nakashima M."/>
            <person name="Nakama Y."/>
            <person name="Nakamichi Y."/>
            <person name="Nakamura M."/>
            <person name="Meguro A."/>
            <person name="Negishi M."/>
            <person name="Ohta I."/>
            <person name="Ohta T."/>
            <person name="Okamoto M."/>
            <person name="Ono N."/>
            <person name="Saji S."/>
            <person name="Sakaguchi M."/>
            <person name="Sakai K."/>
            <person name="Shibata M."/>
            <person name="Shimokawa T."/>
            <person name="Song J."/>
            <person name="Takazaki Y."/>
            <person name="Terasawa K."/>
            <person name="Tsugane M."/>
            <person name="Tsuji K."/>
            <person name="Ueda S."/>
            <person name="Waki K."/>
            <person name="Yamagata H."/>
            <person name="Yamamoto M."/>
            <person name="Yamamoto S."/>
            <person name="Yamane H."/>
            <person name="Yoshiki S."/>
            <person name="Yoshihara R."/>
            <person name="Yukawa K."/>
            <person name="Zhong H."/>
            <person name="Yano M."/>
            <person name="Yuan Q."/>
            <person name="Ouyang S."/>
            <person name="Liu J."/>
            <person name="Jones K.M."/>
            <person name="Gansberger K."/>
            <person name="Moffat K."/>
            <person name="Hill J."/>
            <person name="Bera J."/>
            <person name="Fadrosh D."/>
            <person name="Jin S."/>
            <person name="Johri S."/>
            <person name="Kim M."/>
            <person name="Overton L."/>
            <person name="Reardon M."/>
            <person name="Tsitrin T."/>
            <person name="Vuong H."/>
            <person name="Weaver B."/>
            <person name="Ciecko A."/>
            <person name="Tallon L."/>
            <person name="Jackson J."/>
            <person name="Pai G."/>
            <person name="Aken S.V."/>
            <person name="Utterback T."/>
            <person name="Reidmuller S."/>
            <person name="Feldblyum T."/>
            <person name="Hsiao J."/>
            <person name="Zismann V."/>
            <person name="Iobst S."/>
            <person name="de Vazeille A.R."/>
            <person name="Buell C.R."/>
            <person name="Ying K."/>
            <person name="Li Y."/>
            <person name="Lu T."/>
            <person name="Huang Y."/>
            <person name="Zhao Q."/>
            <person name="Feng Q."/>
            <person name="Zhang L."/>
            <person name="Zhu J."/>
            <person name="Weng Q."/>
            <person name="Mu J."/>
            <person name="Lu Y."/>
            <person name="Fan D."/>
            <person name="Liu Y."/>
            <person name="Guan J."/>
            <person name="Zhang Y."/>
            <person name="Yu S."/>
            <person name="Liu X."/>
            <person name="Zhang Y."/>
            <person name="Hong G."/>
            <person name="Han B."/>
            <person name="Choisne N."/>
            <person name="Demange N."/>
            <person name="Orjeda G."/>
            <person name="Samain S."/>
            <person name="Cattolico L."/>
            <person name="Pelletier E."/>
            <person name="Couloux A."/>
            <person name="Segurens B."/>
            <person name="Wincker P."/>
            <person name="D'Hont A."/>
            <person name="Scarpelli C."/>
            <person name="Weissenbach J."/>
            <person name="Salanoubat M."/>
            <person name="Quetier F."/>
            <person name="Yu Y."/>
            <person name="Kim H.R."/>
            <person name="Rambo T."/>
            <person name="Currie J."/>
            <person name="Collura K."/>
            <person name="Luo M."/>
            <person name="Yang T."/>
            <person name="Ammiraju J.S.S."/>
            <person name="Engler F."/>
            <person name="Soderlund C."/>
            <person name="Wing R.A."/>
            <person name="Palmer L.E."/>
            <person name="de la Bastide M."/>
            <person name="Spiegel L."/>
            <person name="Nascimento L."/>
            <person name="Zutavern T."/>
            <person name="O'Shaughnessy A."/>
            <person name="Dike S."/>
            <person name="Dedhia N."/>
            <person name="Preston R."/>
            <person name="Balija V."/>
            <person name="McCombie W.R."/>
            <person name="Chow T."/>
            <person name="Chen H."/>
            <person name="Chung M."/>
            <person name="Chen C."/>
            <person name="Shaw J."/>
            <person name="Wu H."/>
            <person name="Hsiao K."/>
            <person name="Chao Y."/>
            <person name="Chu M."/>
            <person name="Cheng C."/>
            <person name="Hour A."/>
            <person name="Lee P."/>
            <person name="Lin S."/>
            <person name="Lin Y."/>
            <person name="Liou J."/>
            <person name="Liu S."/>
            <person name="Hsing Y."/>
            <person name="Raghuvanshi S."/>
            <person name="Mohanty A."/>
            <person name="Bharti A.K."/>
            <person name="Gaur A."/>
            <person name="Gupta V."/>
            <person name="Kumar D."/>
            <person name="Ravi V."/>
            <person name="Vij S."/>
            <person name="Kapur A."/>
            <person name="Khurana P."/>
            <person name="Khurana P."/>
            <person name="Khurana J.P."/>
            <person name="Tyagi A.K."/>
            <person name="Gaikwad K."/>
            <person name="Singh A."/>
            <person name="Dalal V."/>
            <person name="Srivastava S."/>
            <person name="Dixit A."/>
            <person name="Pal A.K."/>
            <person name="Ghazi I.A."/>
            <person name="Yadav M."/>
            <person name="Pandit A."/>
            <person name="Bhargava A."/>
            <person name="Sureshbabu K."/>
            <person name="Batra K."/>
            <person name="Sharma T.R."/>
            <person name="Mohapatra T."/>
            <person name="Singh N.K."/>
            <person name="Messing J."/>
            <person name="Nelson A.B."/>
            <person name="Fuks G."/>
            <person name="Kavchok S."/>
            <person name="Keizer G."/>
            <person name="Linton E."/>
            <person name="Llaca V."/>
            <person name="Song R."/>
            <person name="Tanyolac B."/>
            <person name="Young S."/>
            <person name="Ho-Il K."/>
            <person name="Hahn J.H."/>
            <person name="Sangsakoo G."/>
            <person name="Vanavichit A."/>
            <person name="de Mattos Luiz.A.T."/>
            <person name="Zimmer P.D."/>
            <person name="Malone G."/>
            <person name="Dellagostin O."/>
            <person name="de Oliveira A.C."/>
            <person name="Bevan M."/>
            <person name="Bancroft I."/>
            <person name="Minx P."/>
            <person name="Cordum H."/>
            <person name="Wilson R."/>
            <person name="Cheng Z."/>
            <person name="Jin W."/>
            <person name="Jiang J."/>
            <person name="Leong S.A."/>
            <person name="Iwama H."/>
            <person name="Gojobori T."/>
            <person name="Itoh T."/>
            <person name="Niimura Y."/>
            <person name="Fujii Y."/>
            <person name="Habara T."/>
            <person name="Sakai H."/>
            <person name="Sato Y."/>
            <person name="Wilson G."/>
            <person name="Kumar K."/>
            <person name="McCouch S."/>
            <person name="Juretic N."/>
            <person name="Hoen D."/>
            <person name="Wright S."/>
            <person name="Bruskiewich R."/>
            <person name="Bureau T."/>
            <person name="Miyao A."/>
            <person name="Hirochika H."/>
            <person name="Nishikawa T."/>
            <person name="Kadowaki K."/>
            <person name="Sugiura M."/>
            <person name="Burr B."/>
            <person name="Sasaki T."/>
        </authorList>
    </citation>
    <scope>NUCLEOTIDE SEQUENCE [LARGE SCALE GENOMIC DNA]</scope>
    <source>
        <strain evidence="3">cv. Nipponbare</strain>
    </source>
</reference>